<dbReference type="RefSeq" id="XP_041441903.1">
    <property type="nucleotide sequence ID" value="XM_041585969.1"/>
</dbReference>
<feature type="region of interest" description="Disordered" evidence="1">
    <location>
        <begin position="213"/>
        <end position="270"/>
    </location>
</feature>
<feature type="compositionally biased region" description="Polar residues" evidence="1">
    <location>
        <begin position="260"/>
        <end position="270"/>
    </location>
</feature>
<reference evidence="4 5" key="1">
    <citation type="submission" date="2025-04" db="UniProtKB">
        <authorList>
            <consortium name="RefSeq"/>
        </authorList>
    </citation>
    <scope>IDENTIFICATION</scope>
    <source>
        <strain evidence="4 5">J_2021</strain>
        <tissue evidence="4 5">Erythrocytes</tissue>
    </source>
</reference>
<sequence length="350" mass="37315">MGGWKVNVQLHSLGHITQHIPNSAYIGKDLICCSYPGQPHHCWKCGSTRHLSISCDVLKCAMCLGVGHVAKVCPQSIRCILCGTLGHAHGNCPSSWHKNDEFQAQTGDVPVEGEEVGIQDVPSVARGSPPSSLHTLVNVSLDDVVAPDFSVVSPVPPVSPILSFPGPSVSSPFRRSGICRGGKASRGRQVSVQGGSPPGPTVLGMISCSEGEHADIVGKKDPPVKRSRPQRSRKKTQRSDVMLSEWVQVGGKDGSPGVAQPSSGAHCISTSNKFSPLSWGERVEREEEIGMELGRMKADDFDADLSSDGSSGLEDISLEEAERLPLGLSAKRECSDDDRRIKKRAETATS</sequence>
<organism evidence="3 4">
    <name type="scientific">Xenopus laevis</name>
    <name type="common">African clawed frog</name>
    <dbReference type="NCBI Taxonomy" id="8355"/>
    <lineage>
        <taxon>Eukaryota</taxon>
        <taxon>Metazoa</taxon>
        <taxon>Chordata</taxon>
        <taxon>Craniata</taxon>
        <taxon>Vertebrata</taxon>
        <taxon>Euteleostomi</taxon>
        <taxon>Amphibia</taxon>
        <taxon>Batrachia</taxon>
        <taxon>Anura</taxon>
        <taxon>Pipoidea</taxon>
        <taxon>Pipidae</taxon>
        <taxon>Xenopodinae</taxon>
        <taxon>Xenopus</taxon>
        <taxon>Xenopus</taxon>
    </lineage>
</organism>
<evidence type="ECO:0000313" key="3">
    <source>
        <dbReference type="Proteomes" id="UP000186698"/>
    </source>
</evidence>
<dbReference type="InterPro" id="IPR042509">
    <property type="entry name" value="ZCCHC3"/>
</dbReference>
<dbReference type="InterPro" id="IPR001878">
    <property type="entry name" value="Znf_CCHC"/>
</dbReference>
<dbReference type="GO" id="GO:0002218">
    <property type="term" value="P:activation of innate immune response"/>
    <property type="evidence" value="ECO:0007669"/>
    <property type="project" value="InterPro"/>
</dbReference>
<feature type="compositionally biased region" description="Basic and acidic residues" evidence="1">
    <location>
        <begin position="330"/>
        <end position="350"/>
    </location>
</feature>
<feature type="domain" description="CCHC-type" evidence="2">
    <location>
        <begin position="41"/>
        <end position="57"/>
    </location>
</feature>
<feature type="domain" description="CCHC-type" evidence="2">
    <location>
        <begin position="59"/>
        <end position="75"/>
    </location>
</feature>
<protein>
    <submittedName>
        <fullName evidence="4 5">Uncharacterized protein LOC108704571 isoform X2</fullName>
    </submittedName>
</protein>
<dbReference type="Proteomes" id="UP000186698">
    <property type="component" value="Chromosome 3L"/>
</dbReference>
<dbReference type="Gene3D" id="4.10.60.10">
    <property type="entry name" value="Zinc finger, CCHC-type"/>
    <property type="match status" value="1"/>
</dbReference>
<dbReference type="GO" id="GO:0008270">
    <property type="term" value="F:zinc ion binding"/>
    <property type="evidence" value="ECO:0007669"/>
    <property type="project" value="InterPro"/>
</dbReference>
<feature type="region of interest" description="Disordered" evidence="1">
    <location>
        <begin position="180"/>
        <end position="199"/>
    </location>
</feature>
<dbReference type="PANTHER" id="PTHR22639">
    <property type="entry name" value="GAG-RELATED PROTEIN"/>
    <property type="match status" value="1"/>
</dbReference>
<feature type="compositionally biased region" description="Basic residues" evidence="1">
    <location>
        <begin position="225"/>
        <end position="236"/>
    </location>
</feature>
<evidence type="ECO:0000313" key="5">
    <source>
        <dbReference type="RefSeq" id="XP_041441903.1"/>
    </source>
</evidence>
<evidence type="ECO:0000256" key="1">
    <source>
        <dbReference type="SAM" id="MobiDB-lite"/>
    </source>
</evidence>
<dbReference type="GO" id="GO:0003690">
    <property type="term" value="F:double-stranded DNA binding"/>
    <property type="evidence" value="ECO:0007669"/>
    <property type="project" value="InterPro"/>
</dbReference>
<name>A0A8J1MJI6_XENLA</name>
<feature type="compositionally biased region" description="Basic and acidic residues" evidence="1">
    <location>
        <begin position="213"/>
        <end position="224"/>
    </location>
</feature>
<evidence type="ECO:0000313" key="6">
    <source>
        <dbReference type="RefSeq" id="XP_041441904.1"/>
    </source>
</evidence>
<gene>
    <name evidence="4 5 6" type="primary">LOC108704571</name>
</gene>
<feature type="domain" description="CCHC-type" evidence="2">
    <location>
        <begin position="78"/>
        <end position="94"/>
    </location>
</feature>
<feature type="compositionally biased region" description="Low complexity" evidence="1">
    <location>
        <begin position="304"/>
        <end position="315"/>
    </location>
</feature>
<dbReference type="RefSeq" id="XP_041441904.1">
    <property type="nucleotide sequence ID" value="XM_041585970.1"/>
</dbReference>
<dbReference type="InterPro" id="IPR036875">
    <property type="entry name" value="Znf_CCHC_sf"/>
</dbReference>
<dbReference type="GeneID" id="108704571"/>
<proteinExistence type="predicted"/>
<dbReference type="SUPFAM" id="SSF57756">
    <property type="entry name" value="Retrovirus zinc finger-like domains"/>
    <property type="match status" value="1"/>
</dbReference>
<accession>A0A8J1MJI6</accession>
<keyword evidence="3" id="KW-1185">Reference proteome</keyword>
<dbReference type="SMART" id="SM00343">
    <property type="entry name" value="ZnF_C2HC"/>
    <property type="match status" value="3"/>
</dbReference>
<evidence type="ECO:0000259" key="2">
    <source>
        <dbReference type="SMART" id="SM00343"/>
    </source>
</evidence>
<evidence type="ECO:0000313" key="4">
    <source>
        <dbReference type="RefSeq" id="XP_041441902.1"/>
    </source>
</evidence>
<dbReference type="PANTHER" id="PTHR22639:SF4">
    <property type="entry name" value="ZINC FINGER CCHC DOMAIN-CONTAINING PROTEIN 3"/>
    <property type="match status" value="1"/>
</dbReference>
<dbReference type="RefSeq" id="XP_041441902.1">
    <property type="nucleotide sequence ID" value="XM_041585968.1"/>
</dbReference>
<dbReference type="GO" id="GO:0003723">
    <property type="term" value="F:RNA binding"/>
    <property type="evidence" value="ECO:0007669"/>
    <property type="project" value="InterPro"/>
</dbReference>
<feature type="region of interest" description="Disordered" evidence="1">
    <location>
        <begin position="291"/>
        <end position="350"/>
    </location>
</feature>
<dbReference type="AlphaFoldDB" id="A0A8J1MJI6"/>